<dbReference type="InterPro" id="IPR051022">
    <property type="entry name" value="Notch_Cell-Fate_Det"/>
</dbReference>
<feature type="domain" description="EGF-like" evidence="13">
    <location>
        <begin position="224"/>
        <end position="260"/>
    </location>
</feature>
<feature type="domain" description="EGF-like" evidence="13">
    <location>
        <begin position="262"/>
        <end position="301"/>
    </location>
</feature>
<keyword evidence="3 10" id="KW-0245">EGF-like domain</keyword>
<dbReference type="PANTHER" id="PTHR24049">
    <property type="entry name" value="CRUMBS FAMILY MEMBER"/>
    <property type="match status" value="1"/>
</dbReference>
<organism evidence="14 15">
    <name type="scientific">Carlito syrichta</name>
    <name type="common">Philippine tarsier</name>
    <name type="synonym">Tarsius syrichta</name>
    <dbReference type="NCBI Taxonomy" id="1868482"/>
    <lineage>
        <taxon>Eukaryota</taxon>
        <taxon>Metazoa</taxon>
        <taxon>Chordata</taxon>
        <taxon>Craniata</taxon>
        <taxon>Vertebrata</taxon>
        <taxon>Euteleostomi</taxon>
        <taxon>Mammalia</taxon>
        <taxon>Eutheria</taxon>
        <taxon>Euarchontoglires</taxon>
        <taxon>Primates</taxon>
        <taxon>Haplorrhini</taxon>
        <taxon>Tarsiiformes</taxon>
        <taxon>Tarsiidae</taxon>
        <taxon>Carlito</taxon>
    </lineage>
</organism>
<keyword evidence="8 12" id="KW-0472">Membrane</keyword>
<reference evidence="15" key="1">
    <citation type="submission" date="2025-08" db="UniProtKB">
        <authorList>
            <consortium name="RefSeq"/>
        </authorList>
    </citation>
    <scope>IDENTIFICATION</scope>
</reference>
<keyword evidence="6" id="KW-0677">Repeat</keyword>
<dbReference type="SUPFAM" id="SSF57196">
    <property type="entry name" value="EGF/Laminin"/>
    <property type="match status" value="2"/>
</dbReference>
<evidence type="ECO:0000256" key="7">
    <source>
        <dbReference type="ARBA" id="ARBA00022989"/>
    </source>
</evidence>
<feature type="region of interest" description="Disordered" evidence="11">
    <location>
        <begin position="418"/>
        <end position="444"/>
    </location>
</feature>
<dbReference type="GO" id="GO:0016020">
    <property type="term" value="C:membrane"/>
    <property type="evidence" value="ECO:0007669"/>
    <property type="project" value="UniProtKB-SubCell"/>
</dbReference>
<evidence type="ECO:0000256" key="11">
    <source>
        <dbReference type="SAM" id="MobiDB-lite"/>
    </source>
</evidence>
<dbReference type="FunFam" id="2.10.25.10:FF:000403">
    <property type="entry name" value="Delta-like 3 (Drosophila), isoform CRA_b"/>
    <property type="match status" value="1"/>
</dbReference>
<keyword evidence="7 12" id="KW-1133">Transmembrane helix</keyword>
<dbReference type="Pfam" id="PF00008">
    <property type="entry name" value="EGF"/>
    <property type="match status" value="2"/>
</dbReference>
<dbReference type="SMART" id="SM00179">
    <property type="entry name" value="EGF_CA"/>
    <property type="match status" value="2"/>
</dbReference>
<accession>A0A3Q0E3Z5</accession>
<proteinExistence type="predicted"/>
<keyword evidence="5" id="KW-0732">Signal</keyword>
<feature type="disulfide bond" evidence="10">
    <location>
        <begin position="291"/>
        <end position="300"/>
    </location>
</feature>
<gene>
    <name evidence="15" type="primary">DLL3</name>
</gene>
<evidence type="ECO:0000256" key="4">
    <source>
        <dbReference type="ARBA" id="ARBA00022692"/>
    </source>
</evidence>
<protein>
    <submittedName>
        <fullName evidence="15">Delta-like protein 3</fullName>
    </submittedName>
</protein>
<feature type="disulfide bond" evidence="10">
    <location>
        <begin position="250"/>
        <end position="259"/>
    </location>
</feature>
<dbReference type="CTD" id="10683"/>
<dbReference type="InterPro" id="IPR000742">
    <property type="entry name" value="EGF"/>
</dbReference>
<dbReference type="InterPro" id="IPR001881">
    <property type="entry name" value="EGF-like_Ca-bd_dom"/>
</dbReference>
<dbReference type="GO" id="GO:0005509">
    <property type="term" value="F:calcium ion binding"/>
    <property type="evidence" value="ECO:0007669"/>
    <property type="project" value="InterPro"/>
</dbReference>
<comment type="subcellular location">
    <subcellularLocation>
        <location evidence="1">Membrane</location>
        <topology evidence="1">Single-pass type I membrane protein</topology>
    </subcellularLocation>
</comment>
<evidence type="ECO:0000313" key="15">
    <source>
        <dbReference type="RefSeq" id="XP_021568995.1"/>
    </source>
</evidence>
<evidence type="ECO:0000256" key="3">
    <source>
        <dbReference type="ARBA" id="ARBA00022536"/>
    </source>
</evidence>
<dbReference type="GO" id="GO:0032502">
    <property type="term" value="P:developmental process"/>
    <property type="evidence" value="ECO:0007669"/>
    <property type="project" value="UniProtKB-ARBA"/>
</dbReference>
<dbReference type="PROSITE" id="PS50026">
    <property type="entry name" value="EGF_3"/>
    <property type="match status" value="2"/>
</dbReference>
<dbReference type="PRINTS" id="PR00010">
    <property type="entry name" value="EGFBLOOD"/>
</dbReference>
<dbReference type="OrthoDB" id="283575at2759"/>
<evidence type="ECO:0000256" key="8">
    <source>
        <dbReference type="ARBA" id="ARBA00023136"/>
    </source>
</evidence>
<dbReference type="Proteomes" id="UP000189704">
    <property type="component" value="Unplaced"/>
</dbReference>
<dbReference type="GeneID" id="103262344"/>
<evidence type="ECO:0000259" key="13">
    <source>
        <dbReference type="PROSITE" id="PS50026"/>
    </source>
</evidence>
<dbReference type="FunFam" id="2.10.25.10:FF:000585">
    <property type="entry name" value="Delta-like 3 (Drosophila), isoform CRA_b"/>
    <property type="match status" value="1"/>
</dbReference>
<dbReference type="PROSITE" id="PS01186">
    <property type="entry name" value="EGF_2"/>
    <property type="match status" value="3"/>
</dbReference>
<name>A0A3Q0E3Z5_CARSF</name>
<keyword evidence="2" id="KW-0217">Developmental protein</keyword>
<dbReference type="KEGG" id="csyr:103262344"/>
<evidence type="ECO:0000256" key="2">
    <source>
        <dbReference type="ARBA" id="ARBA00022473"/>
    </source>
</evidence>
<keyword evidence="9 10" id="KW-1015">Disulfide bond</keyword>
<evidence type="ECO:0000256" key="5">
    <source>
        <dbReference type="ARBA" id="ARBA00022729"/>
    </source>
</evidence>
<comment type="caution">
    <text evidence="10">Lacks conserved residue(s) required for the propagation of feature annotation.</text>
</comment>
<evidence type="ECO:0000256" key="9">
    <source>
        <dbReference type="ARBA" id="ARBA00023157"/>
    </source>
</evidence>
<evidence type="ECO:0000313" key="14">
    <source>
        <dbReference type="Proteomes" id="UP000189704"/>
    </source>
</evidence>
<dbReference type="Gene3D" id="2.10.25.10">
    <property type="entry name" value="Laminin"/>
    <property type="match status" value="2"/>
</dbReference>
<dbReference type="CDD" id="cd00054">
    <property type="entry name" value="EGF_CA"/>
    <property type="match status" value="2"/>
</dbReference>
<dbReference type="RefSeq" id="XP_021568995.1">
    <property type="nucleotide sequence ID" value="XM_021713320.1"/>
</dbReference>
<keyword evidence="4 12" id="KW-0812">Transmembrane</keyword>
<sequence length="487" mass="50283">MAAFTYSWAPPLRRGLLALASETGSLLCIPFRAPAGVHQGTFTLIIETWREELGEQIGAPARRAGLSSRALDISGSEMEAGGHPWSRCQFLAVWVAYDPAIGVCATILIQEDPEAQHGGSYDLSLGGRLLSFGQIETAGVTGGRSAPSRCGPGLRPCAPGEDACAAPPACRTGCSPEHGFCEQPDECQCLEGWSGPLCTVPVSTNSCLSPRGPSSAAAGCLIPGPGPCDGNPCANGGSCSEIPGSFECACPRGFYGLRCEVSGVTCADGPCFNGGLCVGGADPDSAYVCHCPPGFQGSNCEKRVDRCSLQPCRNGEARRRGQGVSDWLGTPPLPPLALGPGDVTLPAVPGLCVLENKRGDVLLGDPQRVLLPPALGLLAAAGLAGAALLLVHVRRRGQGRDTGPRLLAGTPEPSVHALPDALNNLRTPEGSGDGPSSSVDWNRPEDGDSRGIYVISAPSIYAREVATPLLCPLHTLAAGLGRRLLFL</sequence>
<dbReference type="PROSITE" id="PS00022">
    <property type="entry name" value="EGF_1"/>
    <property type="match status" value="3"/>
</dbReference>
<keyword evidence="14" id="KW-1185">Reference proteome</keyword>
<dbReference type="AlphaFoldDB" id="A0A3Q0E3Z5"/>
<feature type="transmembrane region" description="Helical" evidence="12">
    <location>
        <begin position="370"/>
        <end position="391"/>
    </location>
</feature>
<evidence type="ECO:0000256" key="1">
    <source>
        <dbReference type="ARBA" id="ARBA00004479"/>
    </source>
</evidence>
<dbReference type="FunFam" id="2.10.25.10:FF:000347">
    <property type="entry name" value="delta-like protein 3"/>
    <property type="match status" value="1"/>
</dbReference>
<evidence type="ECO:0000256" key="12">
    <source>
        <dbReference type="SAM" id="Phobius"/>
    </source>
</evidence>
<evidence type="ECO:0000256" key="10">
    <source>
        <dbReference type="PROSITE-ProRule" id="PRU00076"/>
    </source>
</evidence>
<evidence type="ECO:0000256" key="6">
    <source>
        <dbReference type="ARBA" id="ARBA00022737"/>
    </source>
</evidence>
<dbReference type="SMART" id="SM00181">
    <property type="entry name" value="EGF"/>
    <property type="match status" value="3"/>
</dbReference>